<feature type="compositionally biased region" description="Basic and acidic residues" evidence="1">
    <location>
        <begin position="1"/>
        <end position="10"/>
    </location>
</feature>
<accession>K0RRZ9</accession>
<dbReference type="Proteomes" id="UP000266841">
    <property type="component" value="Unassembled WGS sequence"/>
</dbReference>
<name>K0RRZ9_THAOC</name>
<gene>
    <name evidence="2" type="ORF">THAOC_31662</name>
</gene>
<feature type="compositionally biased region" description="Polar residues" evidence="1">
    <location>
        <begin position="306"/>
        <end position="315"/>
    </location>
</feature>
<dbReference type="AlphaFoldDB" id="K0RRZ9"/>
<feature type="region of interest" description="Disordered" evidence="1">
    <location>
        <begin position="139"/>
        <end position="264"/>
    </location>
</feature>
<sequence>IEDRGREARGRRSASRGGSNSSKTMPSFRPKSPFKKGGAGVKNGVKNGIEDASAMSSTKSKKPVRNQRNGQTTTKSAGQPVDTRDPIKLSRDRSNMSREGSDRYSRPGESLELPNAEAIETMSKAEAYALASKLATHPAILSRQQSSSRSRRHGSGSGSSSSSSRPPAGDAKKQEALRQAREIAARRKKQRIVTPGMLASRPIERNSVMMRSSKATKDDESACDSATTEDTEVVENKKRANARRRRRLRSSGVGLMSESVASQRKHARVEFGVGDGILVDDAYIPSLDTLQSMGTWESAKEDDSTVGKSSVNQGNADIYSASRGIGVGDETRVSLHSMPEKIQAKNPQSEMDAKEEEVKPEVSRSSPKIESNAGKTQLRLAKKEDQAALTACGDMDKRVEVKSAGKSSGKAQSQAAKKEGDTSSLSEVDSAVRVQVYRVA</sequence>
<evidence type="ECO:0000313" key="2">
    <source>
        <dbReference type="EMBL" id="EJK49462.1"/>
    </source>
</evidence>
<comment type="caution">
    <text evidence="2">The sequence shown here is derived from an EMBL/GenBank/DDBJ whole genome shotgun (WGS) entry which is preliminary data.</text>
</comment>
<feature type="non-terminal residue" evidence="2">
    <location>
        <position position="1"/>
    </location>
</feature>
<feature type="compositionally biased region" description="Basic and acidic residues" evidence="1">
    <location>
        <begin position="394"/>
        <end position="403"/>
    </location>
</feature>
<feature type="compositionally biased region" description="Polar residues" evidence="1">
    <location>
        <begin position="363"/>
        <end position="375"/>
    </location>
</feature>
<dbReference type="EMBL" id="AGNL01044774">
    <property type="protein sequence ID" value="EJK49462.1"/>
    <property type="molecule type" value="Genomic_DNA"/>
</dbReference>
<proteinExistence type="predicted"/>
<keyword evidence="3" id="KW-1185">Reference proteome</keyword>
<feature type="compositionally biased region" description="Low complexity" evidence="1">
    <location>
        <begin position="404"/>
        <end position="415"/>
    </location>
</feature>
<protein>
    <submittedName>
        <fullName evidence="2">Uncharacterized protein</fullName>
    </submittedName>
</protein>
<feature type="compositionally biased region" description="Basic and acidic residues" evidence="1">
    <location>
        <begin position="329"/>
        <end position="343"/>
    </location>
</feature>
<feature type="compositionally biased region" description="Polar residues" evidence="1">
    <location>
        <begin position="66"/>
        <end position="77"/>
    </location>
</feature>
<feature type="region of interest" description="Disordered" evidence="1">
    <location>
        <begin position="297"/>
        <end position="430"/>
    </location>
</feature>
<reference evidence="2 3" key="1">
    <citation type="journal article" date="2012" name="Genome Biol.">
        <title>Genome and low-iron response of an oceanic diatom adapted to chronic iron limitation.</title>
        <authorList>
            <person name="Lommer M."/>
            <person name="Specht M."/>
            <person name="Roy A.S."/>
            <person name="Kraemer L."/>
            <person name="Andreson R."/>
            <person name="Gutowska M.A."/>
            <person name="Wolf J."/>
            <person name="Bergner S.V."/>
            <person name="Schilhabel M.B."/>
            <person name="Klostermeier U.C."/>
            <person name="Beiko R.G."/>
            <person name="Rosenstiel P."/>
            <person name="Hippler M."/>
            <person name="Laroche J."/>
        </authorList>
    </citation>
    <scope>NUCLEOTIDE SEQUENCE [LARGE SCALE GENOMIC DNA]</scope>
    <source>
        <strain evidence="2 3">CCMP1005</strain>
    </source>
</reference>
<feature type="region of interest" description="Disordered" evidence="1">
    <location>
        <begin position="1"/>
        <end position="117"/>
    </location>
</feature>
<organism evidence="2 3">
    <name type="scientific">Thalassiosira oceanica</name>
    <name type="common">Marine diatom</name>
    <dbReference type="NCBI Taxonomy" id="159749"/>
    <lineage>
        <taxon>Eukaryota</taxon>
        <taxon>Sar</taxon>
        <taxon>Stramenopiles</taxon>
        <taxon>Ochrophyta</taxon>
        <taxon>Bacillariophyta</taxon>
        <taxon>Coscinodiscophyceae</taxon>
        <taxon>Thalassiosirophycidae</taxon>
        <taxon>Thalassiosirales</taxon>
        <taxon>Thalassiosiraceae</taxon>
        <taxon>Thalassiosira</taxon>
    </lineage>
</organism>
<feature type="compositionally biased region" description="Basic and acidic residues" evidence="1">
    <location>
        <begin position="82"/>
        <end position="106"/>
    </location>
</feature>
<evidence type="ECO:0000313" key="3">
    <source>
        <dbReference type="Proteomes" id="UP000266841"/>
    </source>
</evidence>
<feature type="compositionally biased region" description="Basic residues" evidence="1">
    <location>
        <begin position="239"/>
        <end position="249"/>
    </location>
</feature>
<feature type="compositionally biased region" description="Basic and acidic residues" evidence="1">
    <location>
        <begin position="170"/>
        <end position="185"/>
    </location>
</feature>
<evidence type="ECO:0000256" key="1">
    <source>
        <dbReference type="SAM" id="MobiDB-lite"/>
    </source>
</evidence>